<evidence type="ECO:0008006" key="4">
    <source>
        <dbReference type="Google" id="ProtNLM"/>
    </source>
</evidence>
<organism evidence="2 3">
    <name type="scientific">Amphibacillus indicireducens</name>
    <dbReference type="NCBI Taxonomy" id="1076330"/>
    <lineage>
        <taxon>Bacteria</taxon>
        <taxon>Bacillati</taxon>
        <taxon>Bacillota</taxon>
        <taxon>Bacilli</taxon>
        <taxon>Bacillales</taxon>
        <taxon>Bacillaceae</taxon>
        <taxon>Amphibacillus</taxon>
    </lineage>
</organism>
<reference evidence="3" key="1">
    <citation type="journal article" date="2019" name="Int. J. Syst. Evol. Microbiol.">
        <title>The Global Catalogue of Microorganisms (GCM) 10K type strain sequencing project: providing services to taxonomists for standard genome sequencing and annotation.</title>
        <authorList>
            <consortium name="The Broad Institute Genomics Platform"/>
            <consortium name="The Broad Institute Genome Sequencing Center for Infectious Disease"/>
            <person name="Wu L."/>
            <person name="Ma J."/>
        </authorList>
    </citation>
    <scope>NUCLEOTIDE SEQUENCE [LARGE SCALE GENOMIC DNA]</scope>
    <source>
        <strain evidence="3">JCM 17250</strain>
    </source>
</reference>
<keyword evidence="3" id="KW-1185">Reference proteome</keyword>
<evidence type="ECO:0000256" key="1">
    <source>
        <dbReference type="SAM" id="SignalP"/>
    </source>
</evidence>
<dbReference type="Proteomes" id="UP001501734">
    <property type="component" value="Unassembled WGS sequence"/>
</dbReference>
<name>A0ABP7VIS9_9BACI</name>
<evidence type="ECO:0000313" key="2">
    <source>
        <dbReference type="EMBL" id="GAA4068176.1"/>
    </source>
</evidence>
<accession>A0ABP7VIS9</accession>
<sequence length="204" mass="23717">MKQYKFAILITTFTLILIGLLLLSYQSPAQENDQTITQNQGYRSVQSMEKSVVMKEDTVQLDQAIKQQELTEDVMLDKLEAFINIFLQDIDLEYKVRGISTKAELIEQSTEIVSQEALQPYVDFYFEEVDNGLYVVPTELPPWFVPGNPYEMTQLDNGNVVIEQENEIELYGRYRVRIEFSAQENWRIVKIEHPPANGERLDLI</sequence>
<gene>
    <name evidence="2" type="ORF">GCM10022410_12820</name>
</gene>
<feature type="chain" id="PRO_5046932038" description="DUF3993 domain-containing protein" evidence="1">
    <location>
        <begin position="30"/>
        <end position="204"/>
    </location>
</feature>
<proteinExistence type="predicted"/>
<keyword evidence="1" id="KW-0732">Signal</keyword>
<evidence type="ECO:0000313" key="3">
    <source>
        <dbReference type="Proteomes" id="UP001501734"/>
    </source>
</evidence>
<dbReference type="RefSeq" id="WP_344911472.1">
    <property type="nucleotide sequence ID" value="NZ_BAABDL010000067.1"/>
</dbReference>
<comment type="caution">
    <text evidence="2">The sequence shown here is derived from an EMBL/GenBank/DDBJ whole genome shotgun (WGS) entry which is preliminary data.</text>
</comment>
<protein>
    <recommendedName>
        <fullName evidence="4">DUF3993 domain-containing protein</fullName>
    </recommendedName>
</protein>
<feature type="signal peptide" evidence="1">
    <location>
        <begin position="1"/>
        <end position="29"/>
    </location>
</feature>
<dbReference type="EMBL" id="BAABDL010000067">
    <property type="protein sequence ID" value="GAA4068176.1"/>
    <property type="molecule type" value="Genomic_DNA"/>
</dbReference>